<evidence type="ECO:0000313" key="2">
    <source>
        <dbReference type="Proteomes" id="UP000030853"/>
    </source>
</evidence>
<dbReference type="AlphaFoldDB" id="A0A0B1R5J9"/>
<dbReference type="PANTHER" id="PTHR42811">
    <property type="entry name" value="SERINE ACETYLTRANSFERASE"/>
    <property type="match status" value="1"/>
</dbReference>
<dbReference type="EMBL" id="JTJJ01000033">
    <property type="protein sequence ID" value="KHJ68303.1"/>
    <property type="molecule type" value="Genomic_DNA"/>
</dbReference>
<evidence type="ECO:0008006" key="3">
    <source>
        <dbReference type="Google" id="ProtNLM"/>
    </source>
</evidence>
<organism evidence="1 2">
    <name type="scientific">Pantoea rodasii</name>
    <dbReference type="NCBI Taxonomy" id="1076549"/>
    <lineage>
        <taxon>Bacteria</taxon>
        <taxon>Pseudomonadati</taxon>
        <taxon>Pseudomonadota</taxon>
        <taxon>Gammaproteobacteria</taxon>
        <taxon>Enterobacterales</taxon>
        <taxon>Erwiniaceae</taxon>
        <taxon>Pantoea</taxon>
    </lineage>
</organism>
<comment type="caution">
    <text evidence="1">The sequence shown here is derived from an EMBL/GenBank/DDBJ whole genome shotgun (WGS) entry which is preliminary data.</text>
</comment>
<sequence length="186" mass="21101">MINDEQNLSPYAFLRLCIHAETMGLDRTFSWGRAWRRYRKSRHVQYQVKWRFASYFHAKGGKWNRKFAIWLNDRITERYNVEIALGAVIGPGLRIGHHNGIVISNVVRAGANLVIRQNTTIGVKDHTDGRIDIGDNVSIGAHSCIIANNLTIGSNVTIGAQTFVNKDLPDGATCYTKREYVIIHHQ</sequence>
<gene>
    <name evidence="1" type="ORF">QU24_09850</name>
</gene>
<dbReference type="SUPFAM" id="SSF51161">
    <property type="entry name" value="Trimeric LpxA-like enzymes"/>
    <property type="match status" value="1"/>
</dbReference>
<dbReference type="InterPro" id="IPR011004">
    <property type="entry name" value="Trimer_LpxA-like_sf"/>
</dbReference>
<proteinExistence type="predicted"/>
<protein>
    <recommendedName>
        <fullName evidence="3">Serine acetyltransferase</fullName>
    </recommendedName>
</protein>
<reference evidence="1 2" key="1">
    <citation type="submission" date="2014-11" db="EMBL/GenBank/DDBJ databases">
        <title>Genome sequencing of Pantoea rodasii ND03.</title>
        <authorList>
            <person name="Muhamad Yunos N.Y."/>
            <person name="Chan K.-G."/>
        </authorList>
    </citation>
    <scope>NUCLEOTIDE SEQUENCE [LARGE SCALE GENOMIC DNA]</scope>
    <source>
        <strain evidence="1 2">ND03</strain>
    </source>
</reference>
<accession>A0A0B1R5J9</accession>
<name>A0A0B1R5J9_9GAMM</name>
<dbReference type="Proteomes" id="UP000030853">
    <property type="component" value="Unassembled WGS sequence"/>
</dbReference>
<dbReference type="Gene3D" id="2.160.10.10">
    <property type="entry name" value="Hexapeptide repeat proteins"/>
    <property type="match status" value="1"/>
</dbReference>
<evidence type="ECO:0000313" key="1">
    <source>
        <dbReference type="EMBL" id="KHJ68303.1"/>
    </source>
</evidence>